<organism evidence="2 3">
    <name type="scientific">Amycolatopsis arida</name>
    <dbReference type="NCBI Taxonomy" id="587909"/>
    <lineage>
        <taxon>Bacteria</taxon>
        <taxon>Bacillati</taxon>
        <taxon>Actinomycetota</taxon>
        <taxon>Actinomycetes</taxon>
        <taxon>Pseudonocardiales</taxon>
        <taxon>Pseudonocardiaceae</taxon>
        <taxon>Amycolatopsis</taxon>
    </lineage>
</organism>
<dbReference type="PROSITE" id="PS51664">
    <property type="entry name" value="YCAO"/>
    <property type="match status" value="1"/>
</dbReference>
<dbReference type="AlphaFoldDB" id="A0A1I5Z239"/>
<reference evidence="3" key="1">
    <citation type="submission" date="2016-10" db="EMBL/GenBank/DDBJ databases">
        <authorList>
            <person name="Varghese N."/>
            <person name="Submissions S."/>
        </authorList>
    </citation>
    <scope>NUCLEOTIDE SEQUENCE [LARGE SCALE GENOMIC DNA]</scope>
    <source>
        <strain evidence="3">CGMCC 4.5579</strain>
    </source>
</reference>
<dbReference type="PANTHER" id="PTHR37809:SF1">
    <property type="entry name" value="RIBOSOMAL PROTEIN S12 METHYLTHIOTRANSFERASE ACCESSORY FACTOR YCAO"/>
    <property type="match status" value="1"/>
</dbReference>
<dbReference type="Gene3D" id="3.30.160.660">
    <property type="match status" value="1"/>
</dbReference>
<dbReference type="EMBL" id="FOWW01000008">
    <property type="protein sequence ID" value="SFQ50564.1"/>
    <property type="molecule type" value="Genomic_DNA"/>
</dbReference>
<dbReference type="Pfam" id="PF02624">
    <property type="entry name" value="YcaO"/>
    <property type="match status" value="1"/>
</dbReference>
<feature type="domain" description="YcaO" evidence="1">
    <location>
        <begin position="379"/>
        <end position="776"/>
    </location>
</feature>
<proteinExistence type="predicted"/>
<sequence>MVKAGTADQTGRDVGPAAYPVSGYLLYRGSDGQWRCLLPDGRFLHLRASDHVLRHAQAVLGGATSARGEPLMVPHQPAAAGEPPTPGEVRRFLAGLVERGARGEPDPATTTTVATAPTAPTIAATADLTRYTVCVESVPAAGDRPDNPVADLVRTLLEPHVELVRRATPPGAPLDLSEGVDVMISCAGWLPDRHWQDVDEHCATAGIAWHRCHLDGGRLRVGPMVVPGDGVRYRDVRARRLAASPVPEELRELWAHLDTGTNLPAPPWPGPGQVAVAAGLLVADVLAHLAGNPVPGAGRELTVGPGEVVRHPVLPLPVDTGRPGSPVPVSSLVDPRFGVVTRLRREQPADVPAAFVSYTAELANTREFAPWTADAVTGGAAWGDPERARAAALGEAVERYCGNAVPADLVIGSAADLAATGRDVLDPTGLALYSATQYATPGFPFVPFGRELETAWATGRDLHGGGPILVPAALTYLNGPGTRPGEHPAISTQAFAGIAAGPSVAAAERAALEELLERDAVTLWWYSGAPARALRADHDPRLALLRADTVAAGLDPTFLAIPCPFDVPVIGVFLEDHERGVVAFGTACRPTPVAAAEKALCEALVTYTVSRELAAPDSEFWAAVSAGRLRARPYRPWRADRHYRDDYRSDWRDLTHLDPNVQLYLDPRMRDAPLRRLRNPVGEVDLAPVDGDPRDAYLRALAATGLPAVSVNLTTPDVAAAGLRVVRVVVGGLYQLAPAAFPLLGGTRLYTEPVTHGWVPGPLTEDDLVRHPLPFA</sequence>
<dbReference type="Gene3D" id="3.40.50.720">
    <property type="entry name" value="NAD(P)-binding Rossmann-like Domain"/>
    <property type="match status" value="1"/>
</dbReference>
<dbReference type="Proteomes" id="UP000198727">
    <property type="component" value="Unassembled WGS sequence"/>
</dbReference>
<evidence type="ECO:0000313" key="2">
    <source>
        <dbReference type="EMBL" id="SFQ50564.1"/>
    </source>
</evidence>
<name>A0A1I5Z239_9PSEU</name>
<evidence type="ECO:0000313" key="3">
    <source>
        <dbReference type="Proteomes" id="UP000198727"/>
    </source>
</evidence>
<evidence type="ECO:0000259" key="1">
    <source>
        <dbReference type="PROSITE" id="PS51664"/>
    </source>
</evidence>
<keyword evidence="3" id="KW-1185">Reference proteome</keyword>
<dbReference type="PANTHER" id="PTHR37809">
    <property type="entry name" value="RIBOSOMAL PROTEIN S12 METHYLTHIOTRANSFERASE ACCESSORY FACTOR YCAO"/>
    <property type="match status" value="1"/>
</dbReference>
<gene>
    <name evidence="2" type="ORF">SAMN05421810_108147</name>
</gene>
<protein>
    <submittedName>
        <fullName evidence="2">Thiazole/oxazole-forming peptide maturase, SagD family component</fullName>
    </submittedName>
</protein>
<dbReference type="Gene3D" id="3.30.1330.230">
    <property type="match status" value="1"/>
</dbReference>
<dbReference type="InterPro" id="IPR027624">
    <property type="entry name" value="TOMM_cyclo_SagD"/>
</dbReference>
<dbReference type="STRING" id="587909.SAMN05421810_108147"/>
<dbReference type="Gene3D" id="3.30.40.250">
    <property type="match status" value="1"/>
</dbReference>
<accession>A0A1I5Z239</accession>
<dbReference type="NCBIfam" id="TIGR03604">
    <property type="entry name" value="TOMM_cyclo_SagD"/>
    <property type="match status" value="1"/>
</dbReference>
<dbReference type="InterPro" id="IPR003776">
    <property type="entry name" value="YcaO-like_dom"/>
</dbReference>